<dbReference type="SMART" id="SM00225">
    <property type="entry name" value="BTB"/>
    <property type="match status" value="1"/>
</dbReference>
<dbReference type="AlphaFoldDB" id="A0A8H8RHH7"/>
<feature type="region of interest" description="Disordered" evidence="1">
    <location>
        <begin position="1"/>
        <end position="25"/>
    </location>
</feature>
<comment type="caution">
    <text evidence="3">The sequence shown here is derived from an EMBL/GenBank/DDBJ whole genome shotgun (WGS) entry which is preliminary data.</text>
</comment>
<dbReference type="CDD" id="cd18186">
    <property type="entry name" value="BTB_POZ_ZBTB_KLHL-like"/>
    <property type="match status" value="1"/>
</dbReference>
<name>A0A8H8RHH7_9HELO</name>
<dbReference type="OrthoDB" id="194443at2759"/>
<feature type="domain" description="BTB" evidence="2">
    <location>
        <begin position="91"/>
        <end position="162"/>
    </location>
</feature>
<dbReference type="Pfam" id="PF00651">
    <property type="entry name" value="BTB"/>
    <property type="match status" value="1"/>
</dbReference>
<evidence type="ECO:0000256" key="1">
    <source>
        <dbReference type="SAM" id="MobiDB-lite"/>
    </source>
</evidence>
<protein>
    <recommendedName>
        <fullName evidence="2">BTB domain-containing protein</fullName>
    </recommendedName>
</protein>
<reference evidence="3 4" key="1">
    <citation type="submission" date="2018-05" db="EMBL/GenBank/DDBJ databases">
        <title>Genome sequencing and assembly of the regulated plant pathogen Lachnellula willkommii and related sister species for the development of diagnostic species identification markers.</title>
        <authorList>
            <person name="Giroux E."/>
            <person name="Bilodeau G."/>
        </authorList>
    </citation>
    <scope>NUCLEOTIDE SEQUENCE [LARGE SCALE GENOMIC DNA]</scope>
    <source>
        <strain evidence="3 4">CBS 160.35</strain>
    </source>
</reference>
<dbReference type="PROSITE" id="PS50097">
    <property type="entry name" value="BTB"/>
    <property type="match status" value="1"/>
</dbReference>
<dbReference type="PANTHER" id="PTHR47843:SF2">
    <property type="entry name" value="BTB DOMAIN-CONTAINING PROTEIN"/>
    <property type="match status" value="1"/>
</dbReference>
<dbReference type="EMBL" id="QGMI01000959">
    <property type="protein sequence ID" value="TVY35540.1"/>
    <property type="molecule type" value="Genomic_DNA"/>
</dbReference>
<evidence type="ECO:0000313" key="3">
    <source>
        <dbReference type="EMBL" id="TVY35540.1"/>
    </source>
</evidence>
<keyword evidence="4" id="KW-1185">Reference proteome</keyword>
<evidence type="ECO:0000313" key="4">
    <source>
        <dbReference type="Proteomes" id="UP000443090"/>
    </source>
</evidence>
<dbReference type="PANTHER" id="PTHR47843">
    <property type="entry name" value="BTB DOMAIN-CONTAINING PROTEIN-RELATED"/>
    <property type="match status" value="1"/>
</dbReference>
<gene>
    <name evidence="3" type="ORF">LOCC1_G005517</name>
</gene>
<feature type="compositionally biased region" description="Basic and acidic residues" evidence="1">
    <location>
        <begin position="71"/>
        <end position="81"/>
    </location>
</feature>
<organism evidence="3 4">
    <name type="scientific">Lachnellula occidentalis</name>
    <dbReference type="NCBI Taxonomy" id="215460"/>
    <lineage>
        <taxon>Eukaryota</taxon>
        <taxon>Fungi</taxon>
        <taxon>Dikarya</taxon>
        <taxon>Ascomycota</taxon>
        <taxon>Pezizomycotina</taxon>
        <taxon>Leotiomycetes</taxon>
        <taxon>Helotiales</taxon>
        <taxon>Lachnaceae</taxon>
        <taxon>Lachnellula</taxon>
    </lineage>
</organism>
<feature type="region of interest" description="Disordered" evidence="1">
    <location>
        <begin position="60"/>
        <end position="86"/>
    </location>
</feature>
<sequence>MSHSDSSTGSEVSVMSVSKRRKVSASSRTYVPVTSSVAASVAAVFGGGAYRATTLTTPLTAKAKNPAPEKLPTKSKDEQKPKKPNFSNSHELVTLLVGQGPNEKKFVVHKESACFYSPVFKAAFNSSFIEGQTQEYRFDDVSEGTVQFLVQWLYHQELSLVPLEDGKYKQDEFTSVVELWILADKLLITPLQNLALREIYKLGRPKGTSISHVIPYVYSNTGPGSPLRRFVVDLCASKLSASTYLKTPQRFPQAMLIDLATVLAGAITSSASQKLDPGRLEYELSRYYISRA</sequence>
<dbReference type="Gene3D" id="3.30.710.10">
    <property type="entry name" value="Potassium Channel Kv1.1, Chain A"/>
    <property type="match status" value="1"/>
</dbReference>
<evidence type="ECO:0000259" key="2">
    <source>
        <dbReference type="PROSITE" id="PS50097"/>
    </source>
</evidence>
<dbReference type="Proteomes" id="UP000443090">
    <property type="component" value="Unassembled WGS sequence"/>
</dbReference>
<dbReference type="SUPFAM" id="SSF54695">
    <property type="entry name" value="POZ domain"/>
    <property type="match status" value="1"/>
</dbReference>
<dbReference type="InterPro" id="IPR000210">
    <property type="entry name" value="BTB/POZ_dom"/>
</dbReference>
<proteinExistence type="predicted"/>
<dbReference type="InterPro" id="IPR011333">
    <property type="entry name" value="SKP1/BTB/POZ_sf"/>
</dbReference>
<accession>A0A8H8RHH7</accession>